<evidence type="ECO:0000256" key="1">
    <source>
        <dbReference type="SAM" id="MobiDB-lite"/>
    </source>
</evidence>
<accession>A0ABY8XYP8</accession>
<dbReference type="RefSeq" id="WP_285458357.1">
    <property type="nucleotide sequence ID" value="NZ_CP127173.1"/>
</dbReference>
<organism evidence="2 3">
    <name type="scientific">Amycolatopsis nalaikhensis</name>
    <dbReference type="NCBI Taxonomy" id="715472"/>
    <lineage>
        <taxon>Bacteria</taxon>
        <taxon>Bacillati</taxon>
        <taxon>Actinomycetota</taxon>
        <taxon>Actinomycetes</taxon>
        <taxon>Pseudonocardiales</taxon>
        <taxon>Pseudonocardiaceae</taxon>
        <taxon>Amycolatopsis</taxon>
    </lineage>
</organism>
<feature type="region of interest" description="Disordered" evidence="1">
    <location>
        <begin position="198"/>
        <end position="227"/>
    </location>
</feature>
<keyword evidence="3" id="KW-1185">Reference proteome</keyword>
<protein>
    <submittedName>
        <fullName evidence="2">Uncharacterized protein</fullName>
    </submittedName>
</protein>
<evidence type="ECO:0000313" key="3">
    <source>
        <dbReference type="Proteomes" id="UP001227101"/>
    </source>
</evidence>
<evidence type="ECO:0000313" key="2">
    <source>
        <dbReference type="EMBL" id="WIV60748.1"/>
    </source>
</evidence>
<sequence>MRTYYPEDDYEGYEAGQDLLVRRFITWADTQDCDPYAVVSALQFRHTSVDGRLAYWTAALVRDFLLSYVPRTLSATAEDAVLVPGTLRLFLRYLHETELADPMGDPLPDLEDAVAKASAEFPAAMADERNFGVGKYWVMTAVRNGVDPSDSDAMNAFLAEVREGKHAYDAELLADIAARHAIEQPGQALPQLPVALPTRRSSWTPQSAPRSWSSCGSSSSGWVTDGP</sequence>
<dbReference type="Proteomes" id="UP001227101">
    <property type="component" value="Chromosome"/>
</dbReference>
<reference evidence="2 3" key="1">
    <citation type="submission" date="2023-06" db="EMBL/GenBank/DDBJ databases">
        <authorList>
            <person name="Oyuntsetseg B."/>
            <person name="Kim S.B."/>
        </authorList>
    </citation>
    <scope>NUCLEOTIDE SEQUENCE [LARGE SCALE GENOMIC DNA]</scope>
    <source>
        <strain evidence="2 3">2-2</strain>
    </source>
</reference>
<gene>
    <name evidence="2" type="ORF">QP939_20105</name>
</gene>
<name>A0ABY8XYP8_9PSEU</name>
<feature type="compositionally biased region" description="Low complexity" evidence="1">
    <location>
        <begin position="211"/>
        <end position="227"/>
    </location>
</feature>
<dbReference type="EMBL" id="CP127173">
    <property type="protein sequence ID" value="WIV60748.1"/>
    <property type="molecule type" value="Genomic_DNA"/>
</dbReference>
<proteinExistence type="predicted"/>
<feature type="compositionally biased region" description="Polar residues" evidence="1">
    <location>
        <begin position="199"/>
        <end position="210"/>
    </location>
</feature>